<evidence type="ECO:0000313" key="3">
    <source>
        <dbReference type="Proteomes" id="UP000006591"/>
    </source>
</evidence>
<reference evidence="2" key="1">
    <citation type="submission" date="2015-04" db="UniProtKB">
        <authorList>
            <consortium name="EnsemblPlants"/>
        </authorList>
    </citation>
    <scope>IDENTIFICATION</scope>
    <source>
        <strain evidence="2">SL10</strain>
    </source>
</reference>
<dbReference type="HOGENOM" id="CLU_1899550_0_0_1"/>
<sequence length="134" mass="14749">MALACASHLRRLGAGAPARSFHAHPQGRRGGVPERGREGGGDARRQGGGGGRRRPPEPPPRPHSAAQEARHPLQAEEINFEFRSQVSSWSLEAPSRIQENTVKLICIEVDHFENCLLSLYLPGKMQRKLVSNFP</sequence>
<evidence type="ECO:0000256" key="1">
    <source>
        <dbReference type="SAM" id="MobiDB-lite"/>
    </source>
</evidence>
<dbReference type="Proteomes" id="UP000006591">
    <property type="component" value="Chromosome 10"/>
</dbReference>
<dbReference type="EnsemblPlants" id="ONIVA10G02280.1">
    <property type="protein sequence ID" value="ONIVA10G02280.1"/>
    <property type="gene ID" value="ONIVA10G02280"/>
</dbReference>
<dbReference type="AlphaFoldDB" id="A0A0E0IPI9"/>
<keyword evidence="3" id="KW-1185">Reference proteome</keyword>
<dbReference type="STRING" id="4536.A0A0E0IPI9"/>
<feature type="region of interest" description="Disordered" evidence="1">
    <location>
        <begin position="13"/>
        <end position="73"/>
    </location>
</feature>
<name>A0A0E0IPI9_ORYNI</name>
<dbReference type="Gramene" id="ONIVA10G02280.1">
    <property type="protein sequence ID" value="ONIVA10G02280.1"/>
    <property type="gene ID" value="ONIVA10G02280"/>
</dbReference>
<accession>A0A0E0IPI9</accession>
<protein>
    <submittedName>
        <fullName evidence="2">Uncharacterized protein</fullName>
    </submittedName>
</protein>
<evidence type="ECO:0000313" key="2">
    <source>
        <dbReference type="EnsemblPlants" id="ONIVA10G02280.1"/>
    </source>
</evidence>
<feature type="compositionally biased region" description="Basic and acidic residues" evidence="1">
    <location>
        <begin position="31"/>
        <end position="45"/>
    </location>
</feature>
<reference evidence="2" key="2">
    <citation type="submission" date="2018-04" db="EMBL/GenBank/DDBJ databases">
        <title>OnivRS2 (Oryza nivara Reference Sequence Version 2).</title>
        <authorList>
            <person name="Zhang J."/>
            <person name="Kudrna D."/>
            <person name="Lee S."/>
            <person name="Talag J."/>
            <person name="Rajasekar S."/>
            <person name="Welchert J."/>
            <person name="Hsing Y.-I."/>
            <person name="Wing R.A."/>
        </authorList>
    </citation>
    <scope>NUCLEOTIDE SEQUENCE [LARGE SCALE GENOMIC DNA]</scope>
</reference>
<proteinExistence type="predicted"/>
<organism evidence="2">
    <name type="scientific">Oryza nivara</name>
    <name type="common">Indian wild rice</name>
    <name type="synonym">Oryza sativa f. spontanea</name>
    <dbReference type="NCBI Taxonomy" id="4536"/>
    <lineage>
        <taxon>Eukaryota</taxon>
        <taxon>Viridiplantae</taxon>
        <taxon>Streptophyta</taxon>
        <taxon>Embryophyta</taxon>
        <taxon>Tracheophyta</taxon>
        <taxon>Spermatophyta</taxon>
        <taxon>Magnoliopsida</taxon>
        <taxon>Liliopsida</taxon>
        <taxon>Poales</taxon>
        <taxon>Poaceae</taxon>
        <taxon>BOP clade</taxon>
        <taxon>Oryzoideae</taxon>
        <taxon>Oryzeae</taxon>
        <taxon>Oryzinae</taxon>
        <taxon>Oryza</taxon>
    </lineage>
</organism>